<feature type="domain" description="MacB-like periplasmic core" evidence="9">
    <location>
        <begin position="30"/>
        <end position="238"/>
    </location>
</feature>
<dbReference type="InterPro" id="IPR051447">
    <property type="entry name" value="Lipoprotein-release_system"/>
</dbReference>
<feature type="transmembrane region" description="Helical" evidence="7">
    <location>
        <begin position="377"/>
        <end position="398"/>
    </location>
</feature>
<evidence type="ECO:0000256" key="3">
    <source>
        <dbReference type="ARBA" id="ARBA00022475"/>
    </source>
</evidence>
<evidence type="ECO:0000256" key="7">
    <source>
        <dbReference type="SAM" id="Phobius"/>
    </source>
</evidence>
<keyword evidence="3" id="KW-1003">Cell membrane</keyword>
<dbReference type="PANTHER" id="PTHR30489:SF0">
    <property type="entry name" value="LIPOPROTEIN-RELEASING SYSTEM TRANSMEMBRANE PROTEIN LOLE"/>
    <property type="match status" value="1"/>
</dbReference>
<comment type="similarity">
    <text evidence="2">Belongs to the ABC-4 integral membrane protein family. LolC/E subfamily.</text>
</comment>
<proteinExistence type="inferred from homology"/>
<comment type="subcellular location">
    <subcellularLocation>
        <location evidence="1">Cell membrane</location>
        <topology evidence="1">Multi-pass membrane protein</topology>
    </subcellularLocation>
</comment>
<accession>A0A9D9EGL9</accession>
<evidence type="ECO:0000259" key="9">
    <source>
        <dbReference type="Pfam" id="PF12704"/>
    </source>
</evidence>
<dbReference type="PANTHER" id="PTHR30489">
    <property type="entry name" value="LIPOPROTEIN-RELEASING SYSTEM TRANSMEMBRANE PROTEIN LOLE"/>
    <property type="match status" value="1"/>
</dbReference>
<evidence type="ECO:0000256" key="4">
    <source>
        <dbReference type="ARBA" id="ARBA00022692"/>
    </source>
</evidence>
<dbReference type="Pfam" id="PF02687">
    <property type="entry name" value="FtsX"/>
    <property type="match status" value="1"/>
</dbReference>
<dbReference type="AlphaFoldDB" id="A0A9D9EGL9"/>
<evidence type="ECO:0000256" key="2">
    <source>
        <dbReference type="ARBA" id="ARBA00005236"/>
    </source>
</evidence>
<keyword evidence="5 7" id="KW-1133">Transmembrane helix</keyword>
<evidence type="ECO:0000259" key="8">
    <source>
        <dbReference type="Pfam" id="PF02687"/>
    </source>
</evidence>
<sequence>MGLESFIARRIHFDKDVKSGVNVSKPAVRIAVAGVSLGLAVMIVAMAVITGFKHEIRSKLVGFGSHIQITDFNNNDTYETEPVVFPQGLQDSIAAIPGVSHCEKFCTKPAILKTDNDFYGAILKGVDNDYDWSFFAGNLVDGSLPLFDDELSNDILVSKTTASKLNLKTGDKVLAYFIKDDIRLRRFTICGIYETGLQQFDEYFIIGDLRHVQRLNAWDSSQYSGMEILVDDYDRLDDIAYDVFLLTANRLDDEGGSYYTRTIKQLQPQIFAWLDLLDLNVVVILVLMIIVAGFNMVSALLILILEKTNMIGLLKALGSRDTSVSRIFLIQASFLIGKGLLYGNLIGIGLCLIQYFFHIMPLDAELYFVDYVPVRILPSHLLLLNLLSAASALAVLLVPSRIVSKMNPAGVMRFE</sequence>
<reference evidence="10" key="2">
    <citation type="journal article" date="2021" name="PeerJ">
        <title>Extensive microbial diversity within the chicken gut microbiome revealed by metagenomics and culture.</title>
        <authorList>
            <person name="Gilroy R."/>
            <person name="Ravi A."/>
            <person name="Getino M."/>
            <person name="Pursley I."/>
            <person name="Horton D.L."/>
            <person name="Alikhan N.F."/>
            <person name="Baker D."/>
            <person name="Gharbi K."/>
            <person name="Hall N."/>
            <person name="Watson M."/>
            <person name="Adriaenssens E.M."/>
            <person name="Foster-Nyarko E."/>
            <person name="Jarju S."/>
            <person name="Secka A."/>
            <person name="Antonio M."/>
            <person name="Oren A."/>
            <person name="Chaudhuri R.R."/>
            <person name="La Ragione R."/>
            <person name="Hildebrand F."/>
            <person name="Pallen M.J."/>
        </authorList>
    </citation>
    <scope>NUCLEOTIDE SEQUENCE</scope>
    <source>
        <strain evidence="10">D3-1215</strain>
    </source>
</reference>
<keyword evidence="4 7" id="KW-0812">Transmembrane</keyword>
<evidence type="ECO:0000313" key="11">
    <source>
        <dbReference type="Proteomes" id="UP000823637"/>
    </source>
</evidence>
<protein>
    <submittedName>
        <fullName evidence="10">ABC transporter permease</fullName>
    </submittedName>
</protein>
<feature type="transmembrane region" description="Helical" evidence="7">
    <location>
        <begin position="339"/>
        <end position="357"/>
    </location>
</feature>
<dbReference type="EMBL" id="JADIMR010000036">
    <property type="protein sequence ID" value="MBO8446618.1"/>
    <property type="molecule type" value="Genomic_DNA"/>
</dbReference>
<dbReference type="Proteomes" id="UP000823637">
    <property type="component" value="Unassembled WGS sequence"/>
</dbReference>
<evidence type="ECO:0000256" key="5">
    <source>
        <dbReference type="ARBA" id="ARBA00022989"/>
    </source>
</evidence>
<dbReference type="GO" id="GO:0098797">
    <property type="term" value="C:plasma membrane protein complex"/>
    <property type="evidence" value="ECO:0007669"/>
    <property type="project" value="TreeGrafter"/>
</dbReference>
<dbReference type="InterPro" id="IPR003838">
    <property type="entry name" value="ABC3_permease_C"/>
</dbReference>
<dbReference type="Pfam" id="PF12704">
    <property type="entry name" value="MacB_PCD"/>
    <property type="match status" value="1"/>
</dbReference>
<feature type="transmembrane region" description="Helical" evidence="7">
    <location>
        <begin position="27"/>
        <end position="49"/>
    </location>
</feature>
<gene>
    <name evidence="10" type="ORF">IAC32_02595</name>
</gene>
<evidence type="ECO:0000256" key="6">
    <source>
        <dbReference type="ARBA" id="ARBA00023136"/>
    </source>
</evidence>
<organism evidence="10 11">
    <name type="scientific">Candidatus Enterocola intestinipullorum</name>
    <dbReference type="NCBI Taxonomy" id="2840783"/>
    <lineage>
        <taxon>Bacteria</taxon>
        <taxon>Pseudomonadati</taxon>
        <taxon>Bacteroidota</taxon>
        <taxon>Bacteroidia</taxon>
        <taxon>Bacteroidales</taxon>
        <taxon>Candidatus Enterocola</taxon>
    </lineage>
</organism>
<name>A0A9D9EGL9_9BACT</name>
<evidence type="ECO:0000313" key="10">
    <source>
        <dbReference type="EMBL" id="MBO8446618.1"/>
    </source>
</evidence>
<dbReference type="GO" id="GO:0044874">
    <property type="term" value="P:lipoprotein localization to outer membrane"/>
    <property type="evidence" value="ECO:0007669"/>
    <property type="project" value="TreeGrafter"/>
</dbReference>
<feature type="domain" description="ABC3 transporter permease C-terminal" evidence="8">
    <location>
        <begin position="283"/>
        <end position="408"/>
    </location>
</feature>
<reference evidence="10" key="1">
    <citation type="submission" date="2020-10" db="EMBL/GenBank/DDBJ databases">
        <authorList>
            <person name="Gilroy R."/>
        </authorList>
    </citation>
    <scope>NUCLEOTIDE SEQUENCE</scope>
    <source>
        <strain evidence="10">D3-1215</strain>
    </source>
</reference>
<comment type="caution">
    <text evidence="10">The sequence shown here is derived from an EMBL/GenBank/DDBJ whole genome shotgun (WGS) entry which is preliminary data.</text>
</comment>
<keyword evidence="6 7" id="KW-0472">Membrane</keyword>
<dbReference type="InterPro" id="IPR025857">
    <property type="entry name" value="MacB_PCD"/>
</dbReference>
<evidence type="ECO:0000256" key="1">
    <source>
        <dbReference type="ARBA" id="ARBA00004651"/>
    </source>
</evidence>